<gene>
    <name evidence="3" type="ORF">TWF730_005238</name>
</gene>
<evidence type="ECO:0000256" key="2">
    <source>
        <dbReference type="SAM" id="SignalP"/>
    </source>
</evidence>
<dbReference type="AlphaFoldDB" id="A0AAV9VI62"/>
<sequence>MLFILSTSSLLLAAVTSAQYTVPAACPVAISAFKRCGGEELRGSTSTPEYEKFNRCFCLDSTYTANTQACFDQIDRSEELGISTARQLESINNLCEDIARTLSGGTSSRSGITPTPSPTGSNDGQQLCKSLDTSISACGAFLPTDLLNPAIAGCFCKNGLPSAAPGCFSFLVTASPTLASNLAIITQGYCEKYGGGGDGTPNANPTSDSSAPSQTEASGPANTTTGSGAAGSSQPLTTILIGSFVVFAILL</sequence>
<dbReference type="EMBL" id="JAVHNS010000002">
    <property type="protein sequence ID" value="KAK6361518.1"/>
    <property type="molecule type" value="Genomic_DNA"/>
</dbReference>
<name>A0AAV9VI62_9PEZI</name>
<keyword evidence="2" id="KW-0732">Signal</keyword>
<comment type="caution">
    <text evidence="3">The sequence shown here is derived from an EMBL/GenBank/DDBJ whole genome shotgun (WGS) entry which is preliminary data.</text>
</comment>
<feature type="region of interest" description="Disordered" evidence="1">
    <location>
        <begin position="102"/>
        <end position="124"/>
    </location>
</feature>
<keyword evidence="4" id="KW-1185">Reference proteome</keyword>
<accession>A0AAV9VI62</accession>
<feature type="chain" id="PRO_5043698731" evidence="2">
    <location>
        <begin position="19"/>
        <end position="251"/>
    </location>
</feature>
<reference evidence="3 4" key="1">
    <citation type="submission" date="2019-10" db="EMBL/GenBank/DDBJ databases">
        <authorList>
            <person name="Palmer J.M."/>
        </authorList>
    </citation>
    <scope>NUCLEOTIDE SEQUENCE [LARGE SCALE GENOMIC DNA]</scope>
    <source>
        <strain evidence="3 4">TWF730</strain>
    </source>
</reference>
<evidence type="ECO:0000313" key="3">
    <source>
        <dbReference type="EMBL" id="KAK6361518.1"/>
    </source>
</evidence>
<feature type="compositionally biased region" description="Low complexity" evidence="1">
    <location>
        <begin position="103"/>
        <end position="121"/>
    </location>
</feature>
<protein>
    <submittedName>
        <fullName evidence="3">Uncharacterized protein</fullName>
    </submittedName>
</protein>
<evidence type="ECO:0000313" key="4">
    <source>
        <dbReference type="Proteomes" id="UP001373714"/>
    </source>
</evidence>
<organism evidence="3 4">
    <name type="scientific">Orbilia blumenaviensis</name>
    <dbReference type="NCBI Taxonomy" id="1796055"/>
    <lineage>
        <taxon>Eukaryota</taxon>
        <taxon>Fungi</taxon>
        <taxon>Dikarya</taxon>
        <taxon>Ascomycota</taxon>
        <taxon>Pezizomycotina</taxon>
        <taxon>Orbiliomycetes</taxon>
        <taxon>Orbiliales</taxon>
        <taxon>Orbiliaceae</taxon>
        <taxon>Orbilia</taxon>
    </lineage>
</organism>
<evidence type="ECO:0000256" key="1">
    <source>
        <dbReference type="SAM" id="MobiDB-lite"/>
    </source>
</evidence>
<feature type="signal peptide" evidence="2">
    <location>
        <begin position="1"/>
        <end position="18"/>
    </location>
</feature>
<dbReference type="Proteomes" id="UP001373714">
    <property type="component" value="Unassembled WGS sequence"/>
</dbReference>
<proteinExistence type="predicted"/>
<feature type="compositionally biased region" description="Polar residues" evidence="1">
    <location>
        <begin position="201"/>
        <end position="232"/>
    </location>
</feature>
<feature type="region of interest" description="Disordered" evidence="1">
    <location>
        <begin position="196"/>
        <end position="232"/>
    </location>
</feature>